<protein>
    <submittedName>
        <fullName evidence="1">Uncharacterized protein</fullName>
    </submittedName>
</protein>
<dbReference type="EMBL" id="FOMI01000016">
    <property type="protein sequence ID" value="SFD43149.1"/>
    <property type="molecule type" value="Genomic_DNA"/>
</dbReference>
<organism evidence="1 2">
    <name type="scientific">Algibacter pectinivorans</name>
    <dbReference type="NCBI Taxonomy" id="870482"/>
    <lineage>
        <taxon>Bacteria</taxon>
        <taxon>Pseudomonadati</taxon>
        <taxon>Bacteroidota</taxon>
        <taxon>Flavobacteriia</taxon>
        <taxon>Flavobacteriales</taxon>
        <taxon>Flavobacteriaceae</taxon>
        <taxon>Algibacter</taxon>
    </lineage>
</organism>
<proteinExistence type="predicted"/>
<reference evidence="2" key="1">
    <citation type="submission" date="2016-10" db="EMBL/GenBank/DDBJ databases">
        <authorList>
            <person name="Varghese N."/>
            <person name="Submissions S."/>
        </authorList>
    </citation>
    <scope>NUCLEOTIDE SEQUENCE [LARGE SCALE GENOMIC DNA]</scope>
    <source>
        <strain evidence="2">DSM 25730</strain>
    </source>
</reference>
<dbReference type="Proteomes" id="UP000199439">
    <property type="component" value="Unassembled WGS sequence"/>
</dbReference>
<accession>A0A1I1S9J3</accession>
<evidence type="ECO:0000313" key="1">
    <source>
        <dbReference type="EMBL" id="SFD43149.1"/>
    </source>
</evidence>
<dbReference type="AlphaFoldDB" id="A0A1I1S9J3"/>
<name>A0A1I1S9J3_9FLAO</name>
<evidence type="ECO:0000313" key="2">
    <source>
        <dbReference type="Proteomes" id="UP000199439"/>
    </source>
</evidence>
<sequence length="68" mass="8367">MNENLERIEKFRLRLSELSNKHPKQRQSIMESSTIVYVNWNPNFNFSKHLQDEDIKREIQSIFNEIFR</sequence>
<keyword evidence="2" id="KW-1185">Reference proteome</keyword>
<gene>
    <name evidence="1" type="ORF">SAMN04487987_1169</name>
</gene>